<dbReference type="Pfam" id="PF07963">
    <property type="entry name" value="N_methyl"/>
    <property type="match status" value="1"/>
</dbReference>
<protein>
    <submittedName>
        <fullName evidence="7">Type II secretion system protein GspH</fullName>
    </submittedName>
</protein>
<accession>A0A7V7GV80</accession>
<evidence type="ECO:0000256" key="2">
    <source>
        <dbReference type="ARBA" id="ARBA00022481"/>
    </source>
</evidence>
<organism evidence="7 8">
    <name type="scientific">Halopseudomonas laoshanensis</name>
    <dbReference type="NCBI Taxonomy" id="2268758"/>
    <lineage>
        <taxon>Bacteria</taxon>
        <taxon>Pseudomonadati</taxon>
        <taxon>Pseudomonadota</taxon>
        <taxon>Gammaproteobacteria</taxon>
        <taxon>Pseudomonadales</taxon>
        <taxon>Pseudomonadaceae</taxon>
        <taxon>Halopseudomonas</taxon>
    </lineage>
</organism>
<evidence type="ECO:0000256" key="1">
    <source>
        <dbReference type="ARBA" id="ARBA00004167"/>
    </source>
</evidence>
<keyword evidence="4 6" id="KW-1133">Transmembrane helix</keyword>
<dbReference type="RefSeq" id="WP_149330933.1">
    <property type="nucleotide sequence ID" value="NZ_QOVF01000001.1"/>
</dbReference>
<dbReference type="SUPFAM" id="SSF54523">
    <property type="entry name" value="Pili subunits"/>
    <property type="match status" value="1"/>
</dbReference>
<evidence type="ECO:0000256" key="3">
    <source>
        <dbReference type="ARBA" id="ARBA00022692"/>
    </source>
</evidence>
<dbReference type="PRINTS" id="PR00885">
    <property type="entry name" value="BCTERIALGSPH"/>
</dbReference>
<feature type="transmembrane region" description="Helical" evidence="6">
    <location>
        <begin position="20"/>
        <end position="38"/>
    </location>
</feature>
<keyword evidence="8" id="KW-1185">Reference proteome</keyword>
<evidence type="ECO:0000313" key="7">
    <source>
        <dbReference type="EMBL" id="KAA0695932.1"/>
    </source>
</evidence>
<dbReference type="InterPro" id="IPR012902">
    <property type="entry name" value="N_methyl_site"/>
</dbReference>
<dbReference type="NCBIfam" id="TIGR02532">
    <property type="entry name" value="IV_pilin_GFxxxE"/>
    <property type="match status" value="1"/>
</dbReference>
<dbReference type="GO" id="GO:0015628">
    <property type="term" value="P:protein secretion by the type II secretion system"/>
    <property type="evidence" value="ECO:0007669"/>
    <property type="project" value="InterPro"/>
</dbReference>
<dbReference type="EMBL" id="QOVF01000001">
    <property type="protein sequence ID" value="KAA0695932.1"/>
    <property type="molecule type" value="Genomic_DNA"/>
</dbReference>
<comment type="caution">
    <text evidence="7">The sequence shown here is derived from an EMBL/GenBank/DDBJ whole genome shotgun (WGS) entry which is preliminary data.</text>
</comment>
<evidence type="ECO:0000256" key="4">
    <source>
        <dbReference type="ARBA" id="ARBA00022989"/>
    </source>
</evidence>
<dbReference type="AlphaFoldDB" id="A0A7V7GV80"/>
<dbReference type="GO" id="GO:0015627">
    <property type="term" value="C:type II protein secretion system complex"/>
    <property type="evidence" value="ECO:0007669"/>
    <property type="project" value="InterPro"/>
</dbReference>
<keyword evidence="3 6" id="KW-0812">Transmembrane</keyword>
<sequence length="178" mass="19834">MQPATQHRSLQSGFTLMELLVVLVLVGIVASLATLSIGDGAERQLRTETQRLAGVLRLARDELLITGSAERALGLRRDSYSFLELVILDDATREWQPLVDQQLGPWQLEPGVIELEYEQEGERQPLPQTSGWEPNIRLGNTGEMTPSLITLRVPGKPFERHIQISMEGTIEVLDALPE</sequence>
<dbReference type="OrthoDB" id="7024399at2"/>
<dbReference type="InterPro" id="IPR045584">
    <property type="entry name" value="Pilin-like"/>
</dbReference>
<name>A0A7V7GV80_9GAMM</name>
<reference evidence="7 8" key="1">
    <citation type="submission" date="2018-07" db="EMBL/GenBank/DDBJ databases">
        <title>Pseudomonas laoshanensis sp. nov., isolated from soil.</title>
        <authorList>
            <person name="Sun J."/>
            <person name="Yu L."/>
            <person name="Wang M."/>
            <person name="Zhang C."/>
        </authorList>
    </citation>
    <scope>NUCLEOTIDE SEQUENCE [LARGE SCALE GENOMIC DNA]</scope>
    <source>
        <strain evidence="7 8">Y22</strain>
    </source>
</reference>
<keyword evidence="5 6" id="KW-0472">Membrane</keyword>
<comment type="subcellular location">
    <subcellularLocation>
        <location evidence="1">Membrane</location>
        <topology evidence="1">Single-pass membrane protein</topology>
    </subcellularLocation>
</comment>
<gene>
    <name evidence="7" type="primary">gspH</name>
    <name evidence="7" type="ORF">DT594_00745</name>
</gene>
<evidence type="ECO:0000256" key="6">
    <source>
        <dbReference type="SAM" id="Phobius"/>
    </source>
</evidence>
<proteinExistence type="predicted"/>
<keyword evidence="2" id="KW-0488">Methylation</keyword>
<evidence type="ECO:0000256" key="5">
    <source>
        <dbReference type="ARBA" id="ARBA00023136"/>
    </source>
</evidence>
<dbReference type="Gene3D" id="3.55.40.10">
    <property type="entry name" value="minor pseudopilin epsh domain"/>
    <property type="match status" value="1"/>
</dbReference>
<dbReference type="InterPro" id="IPR002416">
    <property type="entry name" value="T2SS_protein-GspH"/>
</dbReference>
<evidence type="ECO:0000313" key="8">
    <source>
        <dbReference type="Proteomes" id="UP000463138"/>
    </source>
</evidence>
<dbReference type="Proteomes" id="UP000463138">
    <property type="component" value="Unassembled WGS sequence"/>
</dbReference>
<dbReference type="GO" id="GO:0016020">
    <property type="term" value="C:membrane"/>
    <property type="evidence" value="ECO:0007669"/>
    <property type="project" value="UniProtKB-SubCell"/>
</dbReference>